<proteinExistence type="predicted"/>
<reference evidence="1" key="1">
    <citation type="journal article" date="2014" name="Int. J. Syst. Evol. Microbiol.">
        <title>Complete genome sequence of Corynebacterium casei LMG S-19264T (=DSM 44701T), isolated from a smear-ripened cheese.</title>
        <authorList>
            <consortium name="US DOE Joint Genome Institute (JGI-PGF)"/>
            <person name="Walter F."/>
            <person name="Albersmeier A."/>
            <person name="Kalinowski J."/>
            <person name="Ruckert C."/>
        </authorList>
    </citation>
    <scope>NUCLEOTIDE SEQUENCE</scope>
    <source>
        <strain evidence="1">JCM 12580</strain>
    </source>
</reference>
<name>A0A917Q2P8_9BACI</name>
<keyword evidence="2" id="KW-1185">Reference proteome</keyword>
<evidence type="ECO:0000313" key="1">
    <source>
        <dbReference type="EMBL" id="GGK09175.1"/>
    </source>
</evidence>
<protein>
    <submittedName>
        <fullName evidence="1">Uncharacterized protein</fullName>
    </submittedName>
</protein>
<comment type="caution">
    <text evidence="1">The sequence shown here is derived from an EMBL/GenBank/DDBJ whole genome shotgun (WGS) entry which is preliminary data.</text>
</comment>
<dbReference type="AlphaFoldDB" id="A0A917Q2P8"/>
<accession>A0A917Q2P8</accession>
<sequence>MQNLPGVGWEGEENFTWVKRGGTTYKFLLDIYVNMSEVFCKWRMLRILHFKFTTNFEERIA</sequence>
<dbReference type="Proteomes" id="UP000658382">
    <property type="component" value="Unassembled WGS sequence"/>
</dbReference>
<organism evidence="1 2">
    <name type="scientific">Lentibacillus kapialis</name>
    <dbReference type="NCBI Taxonomy" id="340214"/>
    <lineage>
        <taxon>Bacteria</taxon>
        <taxon>Bacillati</taxon>
        <taxon>Bacillota</taxon>
        <taxon>Bacilli</taxon>
        <taxon>Bacillales</taxon>
        <taxon>Bacillaceae</taxon>
        <taxon>Lentibacillus</taxon>
    </lineage>
</organism>
<gene>
    <name evidence="1" type="ORF">GCM10007063_34550</name>
</gene>
<reference evidence="1" key="2">
    <citation type="submission" date="2020-09" db="EMBL/GenBank/DDBJ databases">
        <authorList>
            <person name="Sun Q."/>
            <person name="Ohkuma M."/>
        </authorList>
    </citation>
    <scope>NUCLEOTIDE SEQUENCE</scope>
    <source>
        <strain evidence="1">JCM 12580</strain>
    </source>
</reference>
<dbReference type="EMBL" id="BMNQ01000099">
    <property type="protein sequence ID" value="GGK09175.1"/>
    <property type="molecule type" value="Genomic_DNA"/>
</dbReference>
<evidence type="ECO:0000313" key="2">
    <source>
        <dbReference type="Proteomes" id="UP000658382"/>
    </source>
</evidence>